<dbReference type="InterPro" id="IPR046373">
    <property type="entry name" value="Acyl-CoA_Oxase/DH_mid-dom_sf"/>
</dbReference>
<dbReference type="InterPro" id="IPR015396">
    <property type="entry name" value="FadE_C"/>
</dbReference>
<keyword evidence="7" id="KW-0285">Flavoprotein</keyword>
<evidence type="ECO:0000313" key="17">
    <source>
        <dbReference type="EMBL" id="SMF48015.1"/>
    </source>
</evidence>
<dbReference type="UniPathway" id="UPA00659"/>
<keyword evidence="18" id="KW-1185">Reference proteome</keyword>
<feature type="transmembrane region" description="Helical" evidence="12">
    <location>
        <begin position="12"/>
        <end position="35"/>
    </location>
</feature>
<comment type="catalytic activity">
    <reaction evidence="10">
        <text>a medium-chain 2,3-saturated fatty acyl-CoA + oxidized [electron-transfer flavoprotein] + H(+) = a medium-chain (2E)-enoyl-CoA + reduced [electron-transfer flavoprotein]</text>
        <dbReference type="Rhea" id="RHEA:14477"/>
        <dbReference type="Rhea" id="RHEA-COMP:10685"/>
        <dbReference type="Rhea" id="RHEA-COMP:10686"/>
        <dbReference type="ChEBI" id="CHEBI:15378"/>
        <dbReference type="ChEBI" id="CHEBI:57692"/>
        <dbReference type="ChEBI" id="CHEBI:58307"/>
        <dbReference type="ChEBI" id="CHEBI:83723"/>
        <dbReference type="ChEBI" id="CHEBI:83726"/>
        <dbReference type="EC" id="1.3.8.7"/>
    </reaction>
</comment>
<reference evidence="18" key="1">
    <citation type="submission" date="2017-04" db="EMBL/GenBank/DDBJ databases">
        <authorList>
            <person name="Varghese N."/>
            <person name="Submissions S."/>
        </authorList>
    </citation>
    <scope>NUCLEOTIDE SEQUENCE [LARGE SCALE GENOMIC DNA]</scope>
    <source>
        <strain evidence="18">RKEM611</strain>
    </source>
</reference>
<evidence type="ECO:0000259" key="13">
    <source>
        <dbReference type="Pfam" id="PF00441"/>
    </source>
</evidence>
<evidence type="ECO:0000256" key="9">
    <source>
        <dbReference type="ARBA" id="ARBA00023002"/>
    </source>
</evidence>
<dbReference type="InterPro" id="IPR036250">
    <property type="entry name" value="AcylCo_DH-like_C"/>
</dbReference>
<feature type="domain" description="Acyl-CoA dehydrogenase/oxidase C-terminal" evidence="13">
    <location>
        <begin position="364"/>
        <end position="509"/>
    </location>
</feature>
<keyword evidence="9" id="KW-0560">Oxidoreductase</keyword>
<evidence type="ECO:0000256" key="3">
    <source>
        <dbReference type="ARBA" id="ARBA00009347"/>
    </source>
</evidence>
<keyword evidence="12" id="KW-1133">Transmembrane helix</keyword>
<dbReference type="EC" id="1.3.8.7" evidence="4"/>
<comment type="cofactor">
    <cofactor evidence="1">
        <name>FAD</name>
        <dbReference type="ChEBI" id="CHEBI:57692"/>
    </cofactor>
</comment>
<evidence type="ECO:0000313" key="18">
    <source>
        <dbReference type="Proteomes" id="UP000192907"/>
    </source>
</evidence>
<dbReference type="InterPro" id="IPR013786">
    <property type="entry name" value="AcylCoA_DH/ox_N"/>
</dbReference>
<dbReference type="GO" id="GO:0070991">
    <property type="term" value="F:medium-chain fatty acyl-CoA dehydrogenase activity"/>
    <property type="evidence" value="ECO:0007669"/>
    <property type="project" value="UniProtKB-EC"/>
</dbReference>
<dbReference type="EMBL" id="FWZT01000014">
    <property type="protein sequence ID" value="SMF48015.1"/>
    <property type="molecule type" value="Genomic_DNA"/>
</dbReference>
<feature type="domain" description="Acyl-CoA dehydrogenase/oxidase N-terminal" evidence="15">
    <location>
        <begin position="144"/>
        <end position="239"/>
    </location>
</feature>
<dbReference type="NCBIfam" id="NF007000">
    <property type="entry name" value="PRK09463.1"/>
    <property type="match status" value="1"/>
</dbReference>
<feature type="domain" description="Acyl-CoA dehydrogenase C-terminal bacterial-type" evidence="16">
    <location>
        <begin position="518"/>
        <end position="799"/>
    </location>
</feature>
<comment type="pathway">
    <text evidence="2">Lipid metabolism; fatty acid beta-oxidation.</text>
</comment>
<evidence type="ECO:0000256" key="2">
    <source>
        <dbReference type="ARBA" id="ARBA00005005"/>
    </source>
</evidence>
<dbReference type="Pfam" id="PF00441">
    <property type="entry name" value="Acyl-CoA_dh_1"/>
    <property type="match status" value="1"/>
</dbReference>
<dbReference type="STRING" id="1513793.SAMN06296036_114176"/>
<dbReference type="PANTHER" id="PTHR48083:SF33">
    <property type="entry name" value="ACYL-COENZYME A DEHYDROGENASE"/>
    <property type="match status" value="1"/>
</dbReference>
<dbReference type="InterPro" id="IPR009100">
    <property type="entry name" value="AcylCoA_DH/oxidase_NM_dom_sf"/>
</dbReference>
<name>A0A1Y6C6G5_9BACT</name>
<dbReference type="InterPro" id="IPR009075">
    <property type="entry name" value="AcylCo_DH/oxidase_C"/>
</dbReference>
<accession>A0A1Y6C6G5</accession>
<feature type="domain" description="Acyl-CoA oxidase/dehydrogenase middle" evidence="14">
    <location>
        <begin position="244"/>
        <end position="341"/>
    </location>
</feature>
<dbReference type="Proteomes" id="UP000192907">
    <property type="component" value="Unassembled WGS sequence"/>
</dbReference>
<dbReference type="PANTHER" id="PTHR48083">
    <property type="entry name" value="MEDIUM-CHAIN SPECIFIC ACYL-COA DEHYDROGENASE, MITOCHONDRIAL-RELATED"/>
    <property type="match status" value="1"/>
</dbReference>
<dbReference type="GO" id="GO:0004466">
    <property type="term" value="F:long-chain fatty acyl-CoA dehydrogenase activity"/>
    <property type="evidence" value="ECO:0007669"/>
    <property type="project" value="UniProtKB-EC"/>
</dbReference>
<gene>
    <name evidence="17" type="ORF">SAMN06296036_114176</name>
</gene>
<dbReference type="GO" id="GO:0005737">
    <property type="term" value="C:cytoplasm"/>
    <property type="evidence" value="ECO:0007669"/>
    <property type="project" value="UniProtKB-ARBA"/>
</dbReference>
<evidence type="ECO:0000259" key="15">
    <source>
        <dbReference type="Pfam" id="PF02771"/>
    </source>
</evidence>
<dbReference type="Pfam" id="PF09317">
    <property type="entry name" value="ACDH_C"/>
    <property type="match status" value="1"/>
</dbReference>
<keyword evidence="12" id="KW-0472">Membrane</keyword>
<dbReference type="Gene3D" id="1.10.540.10">
    <property type="entry name" value="Acyl-CoA dehydrogenase/oxidase, N-terminal domain"/>
    <property type="match status" value="1"/>
</dbReference>
<evidence type="ECO:0000256" key="10">
    <source>
        <dbReference type="ARBA" id="ARBA00047882"/>
    </source>
</evidence>
<keyword evidence="8" id="KW-0274">FAD</keyword>
<comment type="catalytic activity">
    <reaction evidence="11">
        <text>a long-chain 2,3-saturated fatty acyl-CoA + oxidized [electron-transfer flavoprotein] + H(+) = a long-chain (2E)-enoyl-CoA + reduced [electron-transfer flavoprotein]</text>
        <dbReference type="Rhea" id="RHEA:17721"/>
        <dbReference type="Rhea" id="RHEA-COMP:10685"/>
        <dbReference type="Rhea" id="RHEA-COMP:10686"/>
        <dbReference type="ChEBI" id="CHEBI:15378"/>
        <dbReference type="ChEBI" id="CHEBI:57692"/>
        <dbReference type="ChEBI" id="CHEBI:58307"/>
        <dbReference type="ChEBI" id="CHEBI:83721"/>
        <dbReference type="ChEBI" id="CHEBI:83727"/>
        <dbReference type="EC" id="1.3.8.8"/>
    </reaction>
</comment>
<dbReference type="AlphaFoldDB" id="A0A1Y6C6G5"/>
<dbReference type="Pfam" id="PF02771">
    <property type="entry name" value="Acyl-CoA_dh_N"/>
    <property type="match status" value="1"/>
</dbReference>
<dbReference type="PROSITE" id="PS00072">
    <property type="entry name" value="ACYL_COA_DH_1"/>
    <property type="match status" value="1"/>
</dbReference>
<dbReference type="Gene3D" id="1.20.140.10">
    <property type="entry name" value="Butyryl-CoA Dehydrogenase, subunit A, domain 3"/>
    <property type="match status" value="1"/>
</dbReference>
<dbReference type="SUPFAM" id="SSF56645">
    <property type="entry name" value="Acyl-CoA dehydrogenase NM domain-like"/>
    <property type="match status" value="1"/>
</dbReference>
<sequence length="821" mass="89302">MELNGILAESYPTVGAILAVLGALTLGFVGAKLIVWTVFAAAVLFLFGAHPIVWIIVGVPLVILLVKPIRRILITNTIVGILKKLNILPEISETERVALEAGSTWVDKELLSGKPDFKALAREPYKKAAGEITEFLNGPVEKVCAMVDDWEVYKDGDLPQEVWDYLKKEKFFGMIIPKEYGGLGFSALANSEVVAKLSTRSGPLAITVMVPNSLGPAELLAHYGTQAQKDHYLPRLADGREIPCFALTEPGAGSDAGGMQSTGVVFKDDDGSLKIRLNWEKRYITLAAVSTVLGLAVKLRDPDNHLGKGEDLGITCLLVPSKADGVVLGQRHNPMGVPFYNCPTSGNDVVVDIDQIIGGPDYAGRGWQMLMECLAVGRSISLPAQSTGGAKYVARVAGAYSAIRKQFGLEIGKFEGIEEPLARIGGFSYLLEASRIFTVGAVDSGIKPSVVSAIAKYNSTELFRKAINDGMDILGGAAISRGKRNLLANGYISTPIGITVEGANILTRSMIIFGQGVIRCHPYAYQELKALTDGDVKGFDDNFFSHVGFVNRNLCRALLLSLTRGRLASTPGGPMKKYYRKIAWASASFSFMSDLALGSYGGGLKLREKITGRYADVLSWLYLATATLHRFEAEGRKKDHQPYAEWALQYAFAQIQEAFDGIYENIEIPVLRPLFRGPIKIWSRLNSFGGMPNDHLGRKVAAGLCKPGQLRDELTYGVYVPTDVNEALGRYEHTLKLVTEANGVYKKIVKAIKAKKLPRGKPDALAKKALEANVITKEDFDLVQRAEAARDDAIQVDSFKLEEFATNLLTPHNEKAEAANS</sequence>
<dbReference type="InterPro" id="IPR050741">
    <property type="entry name" value="Acyl-CoA_dehydrogenase"/>
</dbReference>
<evidence type="ECO:0000256" key="4">
    <source>
        <dbReference type="ARBA" id="ARBA00012033"/>
    </source>
</evidence>
<dbReference type="GO" id="GO:0050660">
    <property type="term" value="F:flavin adenine dinucleotide binding"/>
    <property type="evidence" value="ECO:0007669"/>
    <property type="project" value="InterPro"/>
</dbReference>
<evidence type="ECO:0000256" key="11">
    <source>
        <dbReference type="ARBA" id="ARBA00049247"/>
    </source>
</evidence>
<dbReference type="OrthoDB" id="5287146at2"/>
<comment type="similarity">
    <text evidence="3">Belongs to the acyl-CoA dehydrogenase family.</text>
</comment>
<dbReference type="InterPro" id="IPR037069">
    <property type="entry name" value="AcylCoA_DH/ox_N_sf"/>
</dbReference>
<dbReference type="FunFam" id="1.10.540.10:FF:000004">
    <property type="entry name" value="Acyl-CoA dehydrogenase"/>
    <property type="match status" value="1"/>
</dbReference>
<protein>
    <recommendedName>
        <fullName evidence="6">Acyl-coenzyme A dehydrogenase</fullName>
        <ecNumber evidence="4">1.3.8.7</ecNumber>
        <ecNumber evidence="5">1.3.8.8</ecNumber>
    </recommendedName>
</protein>
<dbReference type="EC" id="1.3.8.8" evidence="5"/>
<proteinExistence type="inferred from homology"/>
<dbReference type="RefSeq" id="WP_132321282.1">
    <property type="nucleotide sequence ID" value="NZ_FWZT01000014.1"/>
</dbReference>
<organism evidence="17 18">
    <name type="scientific">Pseudobacteriovorax antillogorgiicola</name>
    <dbReference type="NCBI Taxonomy" id="1513793"/>
    <lineage>
        <taxon>Bacteria</taxon>
        <taxon>Pseudomonadati</taxon>
        <taxon>Bdellovibrionota</taxon>
        <taxon>Oligoflexia</taxon>
        <taxon>Oligoflexales</taxon>
        <taxon>Pseudobacteriovoracaceae</taxon>
        <taxon>Pseudobacteriovorax</taxon>
    </lineage>
</organism>
<dbReference type="FunFam" id="1.20.140.10:FF:000009">
    <property type="entry name" value="Acyl-CoA dehydrogenase"/>
    <property type="match status" value="1"/>
</dbReference>
<evidence type="ECO:0000256" key="5">
    <source>
        <dbReference type="ARBA" id="ARBA00012040"/>
    </source>
</evidence>
<evidence type="ECO:0000256" key="8">
    <source>
        <dbReference type="ARBA" id="ARBA00022827"/>
    </source>
</evidence>
<evidence type="ECO:0000256" key="7">
    <source>
        <dbReference type="ARBA" id="ARBA00022630"/>
    </source>
</evidence>
<evidence type="ECO:0000259" key="16">
    <source>
        <dbReference type="Pfam" id="PF09317"/>
    </source>
</evidence>
<dbReference type="SUPFAM" id="SSF47203">
    <property type="entry name" value="Acyl-CoA dehydrogenase C-terminal domain-like"/>
    <property type="match status" value="1"/>
</dbReference>
<evidence type="ECO:0000259" key="14">
    <source>
        <dbReference type="Pfam" id="PF02770"/>
    </source>
</evidence>
<dbReference type="InterPro" id="IPR006091">
    <property type="entry name" value="Acyl-CoA_Oxase/DH_mid-dom"/>
</dbReference>
<feature type="transmembrane region" description="Helical" evidence="12">
    <location>
        <begin position="41"/>
        <end position="66"/>
    </location>
</feature>
<dbReference type="NCBIfam" id="NF009586">
    <property type="entry name" value="PRK13026.1"/>
    <property type="match status" value="1"/>
</dbReference>
<dbReference type="InterPro" id="IPR006089">
    <property type="entry name" value="Acyl-CoA_DH_CS"/>
</dbReference>
<dbReference type="Pfam" id="PF02770">
    <property type="entry name" value="Acyl-CoA_dh_M"/>
    <property type="match status" value="1"/>
</dbReference>
<evidence type="ECO:0000256" key="6">
    <source>
        <dbReference type="ARBA" id="ARBA00020144"/>
    </source>
</evidence>
<evidence type="ECO:0000256" key="12">
    <source>
        <dbReference type="SAM" id="Phobius"/>
    </source>
</evidence>
<dbReference type="GO" id="GO:0033539">
    <property type="term" value="P:fatty acid beta-oxidation using acyl-CoA dehydrogenase"/>
    <property type="evidence" value="ECO:0007669"/>
    <property type="project" value="InterPro"/>
</dbReference>
<evidence type="ECO:0000256" key="1">
    <source>
        <dbReference type="ARBA" id="ARBA00001974"/>
    </source>
</evidence>
<keyword evidence="12" id="KW-0812">Transmembrane</keyword>
<dbReference type="Gene3D" id="2.40.110.10">
    <property type="entry name" value="Butyryl-CoA Dehydrogenase, subunit A, domain 2"/>
    <property type="match status" value="1"/>
</dbReference>